<dbReference type="EMBL" id="AMQN01003396">
    <property type="status" value="NOT_ANNOTATED_CDS"/>
    <property type="molecule type" value="Genomic_DNA"/>
</dbReference>
<accession>R7TB14</accession>
<keyword evidence="4" id="KW-1133">Transmembrane helix</keyword>
<reference evidence="8" key="1">
    <citation type="submission" date="2012-12" db="EMBL/GenBank/DDBJ databases">
        <authorList>
            <person name="Hellsten U."/>
            <person name="Grimwood J."/>
            <person name="Chapman J.A."/>
            <person name="Shapiro H."/>
            <person name="Aerts A."/>
            <person name="Otillar R.P."/>
            <person name="Terry A.Y."/>
            <person name="Boore J.L."/>
            <person name="Simakov O."/>
            <person name="Marletaz F."/>
            <person name="Cho S.-J."/>
            <person name="Edsinger-Gonzales E."/>
            <person name="Havlak P."/>
            <person name="Kuo D.-H."/>
            <person name="Larsson T."/>
            <person name="Lv J."/>
            <person name="Arendt D."/>
            <person name="Savage R."/>
            <person name="Osoegawa K."/>
            <person name="de Jong P."/>
            <person name="Lindberg D.R."/>
            <person name="Seaver E.C."/>
            <person name="Weisblat D.A."/>
            <person name="Putnam N.H."/>
            <person name="Grigoriev I.V."/>
            <person name="Rokhsar D.S."/>
        </authorList>
    </citation>
    <scope>NUCLEOTIDE SEQUENCE</scope>
    <source>
        <strain evidence="8">I ESC-2004</strain>
    </source>
</reference>
<evidence type="ECO:0000256" key="1">
    <source>
        <dbReference type="ARBA" id="ARBA00022441"/>
    </source>
</evidence>
<gene>
    <name evidence="6" type="ORF">CAPTEDRAFT_202023</name>
</gene>
<dbReference type="Pfam" id="PF24681">
    <property type="entry name" value="Kelch_KLHDC2_KLHL20_DRC7"/>
    <property type="match status" value="1"/>
</dbReference>
<keyword evidence="5" id="KW-0732">Signal</keyword>
<name>R7TB14_CAPTE</name>
<evidence type="ECO:0000256" key="3">
    <source>
        <dbReference type="SAM" id="MobiDB-lite"/>
    </source>
</evidence>
<keyword evidence="1" id="KW-0880">Kelch repeat</keyword>
<feature type="chain" id="PRO_5008786827" evidence="5">
    <location>
        <begin position="18"/>
        <end position="468"/>
    </location>
</feature>
<dbReference type="OrthoDB" id="432528at2759"/>
<dbReference type="OMA" id="RAYCASW"/>
<keyword evidence="2" id="KW-0677">Repeat</keyword>
<evidence type="ECO:0000256" key="2">
    <source>
        <dbReference type="ARBA" id="ARBA00022737"/>
    </source>
</evidence>
<evidence type="ECO:0000313" key="8">
    <source>
        <dbReference type="Proteomes" id="UP000014760"/>
    </source>
</evidence>
<organism evidence="6">
    <name type="scientific">Capitella teleta</name>
    <name type="common">Polychaete worm</name>
    <dbReference type="NCBI Taxonomy" id="283909"/>
    <lineage>
        <taxon>Eukaryota</taxon>
        <taxon>Metazoa</taxon>
        <taxon>Spiralia</taxon>
        <taxon>Lophotrochozoa</taxon>
        <taxon>Annelida</taxon>
        <taxon>Polychaeta</taxon>
        <taxon>Sedentaria</taxon>
        <taxon>Scolecida</taxon>
        <taxon>Capitellidae</taxon>
        <taxon>Capitella</taxon>
    </lineage>
</organism>
<dbReference type="AlphaFoldDB" id="R7TB14"/>
<dbReference type="Gene3D" id="2.120.10.80">
    <property type="entry name" value="Kelch-type beta propeller"/>
    <property type="match status" value="2"/>
</dbReference>
<feature type="signal peptide" evidence="5">
    <location>
        <begin position="1"/>
        <end position="17"/>
    </location>
</feature>
<reference evidence="6 8" key="2">
    <citation type="journal article" date="2013" name="Nature">
        <title>Insights into bilaterian evolution from three spiralian genomes.</title>
        <authorList>
            <person name="Simakov O."/>
            <person name="Marletaz F."/>
            <person name="Cho S.J."/>
            <person name="Edsinger-Gonzales E."/>
            <person name="Havlak P."/>
            <person name="Hellsten U."/>
            <person name="Kuo D.H."/>
            <person name="Larsson T."/>
            <person name="Lv J."/>
            <person name="Arendt D."/>
            <person name="Savage R."/>
            <person name="Osoegawa K."/>
            <person name="de Jong P."/>
            <person name="Grimwood J."/>
            <person name="Chapman J.A."/>
            <person name="Shapiro H."/>
            <person name="Aerts A."/>
            <person name="Otillar R.P."/>
            <person name="Terry A.Y."/>
            <person name="Boore J.L."/>
            <person name="Grigoriev I.V."/>
            <person name="Lindberg D.R."/>
            <person name="Seaver E.C."/>
            <person name="Weisblat D.A."/>
            <person name="Putnam N.H."/>
            <person name="Rokhsar D.S."/>
        </authorList>
    </citation>
    <scope>NUCLEOTIDE SEQUENCE</scope>
    <source>
        <strain evidence="6 8">I ESC-2004</strain>
    </source>
</reference>
<protein>
    <submittedName>
        <fullName evidence="6 7">Uncharacterized protein</fullName>
    </submittedName>
</protein>
<evidence type="ECO:0000256" key="5">
    <source>
        <dbReference type="SAM" id="SignalP"/>
    </source>
</evidence>
<dbReference type="EMBL" id="KB311733">
    <property type="protein sequence ID" value="ELT88682.1"/>
    <property type="molecule type" value="Genomic_DNA"/>
</dbReference>
<keyword evidence="4" id="KW-0812">Transmembrane</keyword>
<dbReference type="InterPro" id="IPR015915">
    <property type="entry name" value="Kelch-typ_b-propeller"/>
</dbReference>
<dbReference type="PANTHER" id="PTHR46093">
    <property type="entry name" value="ACYL-COA-BINDING DOMAIN-CONTAINING PROTEIN 5"/>
    <property type="match status" value="1"/>
</dbReference>
<dbReference type="Proteomes" id="UP000014760">
    <property type="component" value="Unassembled WGS sequence"/>
</dbReference>
<feature type="region of interest" description="Disordered" evidence="3">
    <location>
        <begin position="37"/>
        <end position="67"/>
    </location>
</feature>
<reference evidence="7" key="3">
    <citation type="submission" date="2015-06" db="UniProtKB">
        <authorList>
            <consortium name="EnsemblMetazoa"/>
        </authorList>
    </citation>
    <scope>IDENTIFICATION</scope>
</reference>
<dbReference type="InterPro" id="IPR011043">
    <property type="entry name" value="Gal_Oxase/kelch_b-propeller"/>
</dbReference>
<keyword evidence="8" id="KW-1185">Reference proteome</keyword>
<dbReference type="PANTHER" id="PTHR46093:SF18">
    <property type="entry name" value="FIBRONECTIN TYPE-III DOMAIN-CONTAINING PROTEIN"/>
    <property type="match status" value="1"/>
</dbReference>
<dbReference type="HOGENOM" id="CLU_584290_0_0_1"/>
<evidence type="ECO:0000313" key="7">
    <source>
        <dbReference type="EnsemblMetazoa" id="CapteP202023"/>
    </source>
</evidence>
<proteinExistence type="predicted"/>
<dbReference type="EnsemblMetazoa" id="CapteT202023">
    <property type="protein sequence ID" value="CapteP202023"/>
    <property type="gene ID" value="CapteG202023"/>
</dbReference>
<dbReference type="STRING" id="283909.R7TB14"/>
<feature type="transmembrane region" description="Helical" evidence="4">
    <location>
        <begin position="415"/>
        <end position="436"/>
    </location>
</feature>
<evidence type="ECO:0000256" key="4">
    <source>
        <dbReference type="SAM" id="Phobius"/>
    </source>
</evidence>
<dbReference type="SUPFAM" id="SSF50965">
    <property type="entry name" value="Galactose oxidase, central domain"/>
    <property type="match status" value="1"/>
</dbReference>
<keyword evidence="4" id="KW-0472">Membrane</keyword>
<evidence type="ECO:0000313" key="6">
    <source>
        <dbReference type="EMBL" id="ELT88682.1"/>
    </source>
</evidence>
<feature type="compositionally biased region" description="Polar residues" evidence="3">
    <location>
        <begin position="37"/>
        <end position="48"/>
    </location>
</feature>
<sequence>MPLELIFLAVTLSIVTSQPPISSSYLFDTKGSPWAFQSGSKLGNQPSHLQARASDVDSTPGSREGSAGWSNSAGHFYLFGGKGYDAESTETPRYLNDLWVHNATTQKWVMLKENGVSQDKNSSVKRMQPKPRKGAMICGIEGVLLLLFGGQSADGYLLSDTWIYTIPTDSWLPLYIHHKISKDQAIHPSARTAAFSWCLRDRMVIHGGVVSPSGLGNDVWEFSFQNLAWKELVASSPPLSHCCGSSWSDYHENLFIFGGSRDAATAVKEYGDYSPSHLHHETWMLSLSNSSWSQLKTDFSPPARQFCSHWRDTKGNLWLTHGLSSGKNKILNDTWKFVPATHTWFEMSINSSNAPSARFHSVAWFAKDTAHIFGGFGYNGRGQMSLLNDLWSYRLPSLLAFSKGESFIEHFTPGLVFLITMASTASVVCVFGLVFCMKKTFEYPFRASSTAYNVRYTPLKEETSFEFS</sequence>